<dbReference type="EC" id="2.7.7.6" evidence="21"/>
<feature type="domain" description="RNA polymerase beta subunit protrusion" evidence="25">
    <location>
        <begin position="36"/>
        <end position="351"/>
    </location>
</feature>
<dbReference type="FunFam" id="2.40.270.10:FF:000011">
    <property type="entry name" value="DNA-directed RNA polymerase subunit beta"/>
    <property type="match status" value="1"/>
</dbReference>
<keyword evidence="15" id="KW-0051">Antiviral defense</keyword>
<dbReference type="Gene3D" id="3.90.1800.10">
    <property type="entry name" value="RNA polymerase alpha subunit dimerisation domain"/>
    <property type="match status" value="1"/>
</dbReference>
<dbReference type="Gene3D" id="3.90.1100.10">
    <property type="match status" value="2"/>
</dbReference>
<comment type="similarity">
    <text evidence="4 20">Belongs to the RNA polymerase beta chain family.</text>
</comment>
<dbReference type="Pfam" id="PF04560">
    <property type="entry name" value="RNA_pol_Rpb2_7"/>
    <property type="match status" value="1"/>
</dbReference>
<comment type="subunit">
    <text evidence="19">Component of the RNA polymerase III (Pol III) complex consisting of 17 subunits: a ten-subunit catalytic core composed of POLR3A/RPC1, POLR3B/RPC2, POLR1C/RPAC1, POLR1D/RPAC2, POLR3K/RPC10, POLR2E/RPABC1, POLR2F/RPABC2, POLR2H/RPABC3, POLR2K/RPABC4 and POLR2L/RPABC5; a mobile stalk composed of two subunits POLR3H/RPC8 and CRCP/RPC9, protruding from the core and functioning primarily in transcription initiation; and additional subunits homologous to general transcription factors of the RNA polymerase II machinery, POLR3C/RPC3-POLR3F/RPC6-POLR3G/RPC7 heterotrimer required for transcription initiation and POLR3D/RPC4-POLR3E/RPC5 heterodimer involved in both transcription initiation and termination.</text>
</comment>
<sequence>MLQEEFGEMTPQQLAAPVDTVEEKWKLLPAFLKVKGLVKQHIDSFNYFINVEIKKIMKANEKITSDADPMWYLKYLNIYVGMPDVEESFNVTRPVSPHECRLRDMTYSAPITVDIEYTRGSQRIIRNALPIGRMPIMLRSSNCVATGKTPMEFSKLNECPLDPGGYFIVKGQEKVILILIELLRLSHDQEIVQMIGTEEHVMAAFAPSLEECQKAQIFTQTQALKYIGNKVRRQRMWGGPKKTKMEEARELLASTVLTHVPVKEFNFRAKCIYLAVMVRRVILAQGDNKVDDRDYYGNKRLELAGQLLSLLFEDLFKKFNSELKKIADQIIPKQRAAQFDVVKHMRQDQITNGMVNAISTGNWSLKRFKMDRQGVTQVLSRLSFISALGMMTRISSQFEKTRKVSDTPEGEACGLVKNLALMTHITTDMEDGPIVKLAFNLGVEDVNLLCGEELSYPTVFLVFLNGNILGVIRDHQKLVYTFRLMRRAGFINEFVSISTNLTDRCVYISSDGGRLCRPYIIVKNGQPAVKNKHIEELSQGYRTFEDFLHESLVEYLDVNEENDCNIALYEHMITEYTTHLEIEPFTLLGVCAGLIPYPHHNQSPRNTYQCAMGKQAMGTIGYNQRNRIDTLMYLLAYPQRPMVKTKTIELIDFEKLPAGQNATVAVMSYSGYDIEDALVLNKASLDRGFGRCLVYKNAKCTLRRYTNQTFDKVMGPMLDAETRKPIWRHSILDADGICSPGERVENKQVLVNKSMPTITQTPLEGSAQPGQPQYKDVPVTYKGATDSYIEKVMISSNAEDAFLIKILLRQTRIPEIGDKFSSRHGQKGVCGLIVPQEDMPFCDSGICPDIIMNPHGYPSRMTVGKLIELLAGKAGVLDGRFHYGTAFGGSKVKDVCEDLIRYGYNYQGKDYVTSGITGEPLEAYIYFGPVYYQKLKHMVLDKMHARARGPRAVLTRQPTEGRSRDGGLRLGEMERDCLIGYGASMLLLERLMISSDAFEVDVCDQCGLLGYSGWCHYCKSSCHVSSLRIPYACKLLFQELQSMNIIPRLKLARYNE</sequence>
<name>A0A671L5Y0_9TELE</name>
<dbReference type="InterPro" id="IPR007647">
    <property type="entry name" value="RNA_pol_Rpb2_5"/>
</dbReference>
<accession>A0A671L5Y0</accession>
<dbReference type="Pfam" id="PF04565">
    <property type="entry name" value="RNA_pol_Rpb2_3"/>
    <property type="match status" value="1"/>
</dbReference>
<dbReference type="CDD" id="cd00653">
    <property type="entry name" value="RNA_pol_B_RPB2"/>
    <property type="match status" value="1"/>
</dbReference>
<evidence type="ECO:0000259" key="22">
    <source>
        <dbReference type="Pfam" id="PF00562"/>
    </source>
</evidence>
<dbReference type="Pfam" id="PF04566">
    <property type="entry name" value="RNA_pol_Rpb2_4"/>
    <property type="match status" value="1"/>
</dbReference>
<evidence type="ECO:0000259" key="27">
    <source>
        <dbReference type="Pfam" id="PF04566"/>
    </source>
</evidence>
<dbReference type="GO" id="GO:0000428">
    <property type="term" value="C:DNA-directed RNA polymerase complex"/>
    <property type="evidence" value="ECO:0007669"/>
    <property type="project" value="UniProtKB-KW"/>
</dbReference>
<dbReference type="GO" id="GO:0003899">
    <property type="term" value="F:DNA-directed RNA polymerase activity"/>
    <property type="evidence" value="ECO:0007669"/>
    <property type="project" value="UniProtKB-EC"/>
</dbReference>
<dbReference type="InterPro" id="IPR007641">
    <property type="entry name" value="RNA_pol_Rpb2_7"/>
</dbReference>
<evidence type="ECO:0000259" key="28">
    <source>
        <dbReference type="Pfam" id="PF04567"/>
    </source>
</evidence>
<evidence type="ECO:0000259" key="25">
    <source>
        <dbReference type="Pfam" id="PF04563"/>
    </source>
</evidence>
<evidence type="ECO:0000256" key="19">
    <source>
        <dbReference type="ARBA" id="ARBA00064375"/>
    </source>
</evidence>
<evidence type="ECO:0000256" key="9">
    <source>
        <dbReference type="ARBA" id="ARBA00022695"/>
    </source>
</evidence>
<keyword evidence="13" id="KW-0460">Magnesium</keyword>
<evidence type="ECO:0000313" key="30">
    <source>
        <dbReference type="Proteomes" id="UP000472260"/>
    </source>
</evidence>
<evidence type="ECO:0000256" key="4">
    <source>
        <dbReference type="ARBA" id="ARBA00006835"/>
    </source>
</evidence>
<proteinExistence type="inferred from homology"/>
<keyword evidence="8 21" id="KW-0808">Transferase</keyword>
<evidence type="ECO:0000256" key="13">
    <source>
        <dbReference type="ARBA" id="ARBA00022842"/>
    </source>
</evidence>
<comment type="catalytic activity">
    <reaction evidence="18">
        <text>RNA(n) + a ribonucleoside 5'-triphosphate = RNA(n+1) + diphosphate</text>
        <dbReference type="Rhea" id="RHEA:21248"/>
        <dbReference type="Rhea" id="RHEA-COMP:14527"/>
        <dbReference type="Rhea" id="RHEA-COMP:17342"/>
        <dbReference type="ChEBI" id="CHEBI:33019"/>
        <dbReference type="ChEBI" id="CHEBI:61557"/>
        <dbReference type="ChEBI" id="CHEBI:140395"/>
        <dbReference type="EC" id="2.7.7.6"/>
    </reaction>
    <physiologicalReaction direction="left-to-right" evidence="18">
        <dbReference type="Rhea" id="RHEA:21249"/>
    </physiologicalReaction>
</comment>
<feature type="domain" description="RNA polymerase Rpb2" evidence="23">
    <location>
        <begin position="966"/>
        <end position="1050"/>
    </location>
</feature>
<keyword evidence="7" id="KW-0399">Innate immunity</keyword>
<dbReference type="InterPro" id="IPR014724">
    <property type="entry name" value="RNA_pol_RPB2_OB-fold"/>
</dbReference>
<feature type="domain" description="RNA polymerase Rpb2" evidence="28">
    <location>
        <begin position="544"/>
        <end position="575"/>
    </location>
</feature>
<keyword evidence="14" id="KW-0391">Immunity</keyword>
<dbReference type="FunFam" id="3.90.1100.10:FF:000009">
    <property type="entry name" value="DNA-directed RNA polymerase subunit beta"/>
    <property type="match status" value="1"/>
</dbReference>
<keyword evidence="17" id="KW-0539">Nucleus</keyword>
<dbReference type="FunFam" id="3.90.1070.20:FF:000002">
    <property type="entry name" value="DNA-directed RNA polymerase subunit beta"/>
    <property type="match status" value="1"/>
</dbReference>
<keyword evidence="16 21" id="KW-0804">Transcription</keyword>
<evidence type="ECO:0000256" key="18">
    <source>
        <dbReference type="ARBA" id="ARBA00047768"/>
    </source>
</evidence>
<feature type="domain" description="RNA polymerase Rpb2" evidence="24">
    <location>
        <begin position="176"/>
        <end position="302"/>
    </location>
</feature>
<evidence type="ECO:0000256" key="12">
    <source>
        <dbReference type="ARBA" id="ARBA00022833"/>
    </source>
</evidence>
<dbReference type="Pfam" id="PF00562">
    <property type="entry name" value="RNA_pol_Rpb2_6"/>
    <property type="match status" value="1"/>
</dbReference>
<evidence type="ECO:0000256" key="5">
    <source>
        <dbReference type="ARBA" id="ARBA00022478"/>
    </source>
</evidence>
<dbReference type="GO" id="GO:0008270">
    <property type="term" value="F:zinc ion binding"/>
    <property type="evidence" value="ECO:0007669"/>
    <property type="project" value="UniProtKB-KW"/>
</dbReference>
<dbReference type="Ensembl" id="ENSSANT00000014345.1">
    <property type="protein sequence ID" value="ENSSANP00000013439.1"/>
    <property type="gene ID" value="ENSSANG00000006943.1"/>
</dbReference>
<dbReference type="InterPro" id="IPR007120">
    <property type="entry name" value="DNA-dir_RNAP_su2_dom"/>
</dbReference>
<keyword evidence="10" id="KW-0479">Metal-binding</keyword>
<feature type="domain" description="RNA polymerase Rpb2" evidence="26">
    <location>
        <begin position="405"/>
        <end position="425"/>
    </location>
</feature>
<dbReference type="InterPro" id="IPR015712">
    <property type="entry name" value="DNA-dir_RNA_pol_su2"/>
</dbReference>
<dbReference type="InterPro" id="IPR007121">
    <property type="entry name" value="RNA_pol_bsu_CS"/>
</dbReference>
<dbReference type="Pfam" id="PF04563">
    <property type="entry name" value="RNA_pol_Rpb2_1"/>
    <property type="match status" value="1"/>
</dbReference>
<keyword evidence="12" id="KW-0862">Zinc</keyword>
<dbReference type="InterPro" id="IPR037033">
    <property type="entry name" value="DNA-dir_RNAP_su2_hyb_sf"/>
</dbReference>
<evidence type="ECO:0000259" key="24">
    <source>
        <dbReference type="Pfam" id="PF04561"/>
    </source>
</evidence>
<dbReference type="InterPro" id="IPR007646">
    <property type="entry name" value="RNA_pol_Rpb2_4"/>
</dbReference>
<comment type="function">
    <text evidence="21">DNA-dependent RNA polymerase catalyzes the transcription of DNA into RNA using the four ribonucleoside triphosphates as substrates.</text>
</comment>
<dbReference type="GO" id="GO:0005634">
    <property type="term" value="C:nucleus"/>
    <property type="evidence" value="ECO:0007669"/>
    <property type="project" value="UniProtKB-SubCell"/>
</dbReference>
<evidence type="ECO:0000256" key="11">
    <source>
        <dbReference type="ARBA" id="ARBA00022771"/>
    </source>
</evidence>
<reference evidence="29" key="1">
    <citation type="submission" date="2025-08" db="UniProtKB">
        <authorList>
            <consortium name="Ensembl"/>
        </authorList>
    </citation>
    <scope>IDENTIFICATION</scope>
</reference>
<evidence type="ECO:0000256" key="1">
    <source>
        <dbReference type="ARBA" id="ARBA00001946"/>
    </source>
</evidence>
<keyword evidence="5 21" id="KW-0240">DNA-directed RNA polymerase</keyword>
<protein>
    <recommendedName>
        <fullName evidence="21">DNA-directed RNA polymerase subunit beta</fullName>
        <ecNumber evidence="21">2.7.7.6</ecNumber>
    </recommendedName>
</protein>
<comment type="subcellular location">
    <subcellularLocation>
        <location evidence="3">Cytoplasm</location>
        <location evidence="3">Cytosol</location>
    </subcellularLocation>
    <subcellularLocation>
        <location evidence="2">Nucleus</location>
    </subcellularLocation>
</comment>
<feature type="domain" description="RNA polymerase Rpb2" evidence="27">
    <location>
        <begin position="462"/>
        <end position="523"/>
    </location>
</feature>
<dbReference type="Gene3D" id="2.40.270.10">
    <property type="entry name" value="DNA-directed RNA polymerase, subunit 2, domain 6"/>
    <property type="match status" value="1"/>
</dbReference>
<evidence type="ECO:0000313" key="29">
    <source>
        <dbReference type="Ensembl" id="ENSSANP00000013439.1"/>
    </source>
</evidence>
<evidence type="ECO:0000256" key="2">
    <source>
        <dbReference type="ARBA" id="ARBA00004123"/>
    </source>
</evidence>
<evidence type="ECO:0000256" key="8">
    <source>
        <dbReference type="ARBA" id="ARBA00022679"/>
    </source>
</evidence>
<keyword evidence="6" id="KW-0963">Cytoplasm</keyword>
<keyword evidence="30" id="KW-1185">Reference proteome</keyword>
<dbReference type="SUPFAM" id="SSF64484">
    <property type="entry name" value="beta and beta-prime subunits of DNA dependent RNA-polymerase"/>
    <property type="match status" value="1"/>
</dbReference>
<dbReference type="FunFam" id="3.90.1800.10:FF:000003">
    <property type="entry name" value="DNA-directed RNA polymerase subunit beta"/>
    <property type="match status" value="1"/>
</dbReference>
<evidence type="ECO:0000256" key="10">
    <source>
        <dbReference type="ARBA" id="ARBA00022723"/>
    </source>
</evidence>
<organism evidence="29 30">
    <name type="scientific">Sinocyclocheilus anshuiensis</name>
    <dbReference type="NCBI Taxonomy" id="1608454"/>
    <lineage>
        <taxon>Eukaryota</taxon>
        <taxon>Metazoa</taxon>
        <taxon>Chordata</taxon>
        <taxon>Craniata</taxon>
        <taxon>Vertebrata</taxon>
        <taxon>Euteleostomi</taxon>
        <taxon>Actinopterygii</taxon>
        <taxon>Neopterygii</taxon>
        <taxon>Teleostei</taxon>
        <taxon>Ostariophysi</taxon>
        <taxon>Cypriniformes</taxon>
        <taxon>Cyprinidae</taxon>
        <taxon>Cyprininae</taxon>
        <taxon>Sinocyclocheilus</taxon>
    </lineage>
</organism>
<dbReference type="Gene3D" id="2.40.50.150">
    <property type="match status" value="1"/>
</dbReference>
<evidence type="ECO:0000256" key="3">
    <source>
        <dbReference type="ARBA" id="ARBA00004514"/>
    </source>
</evidence>
<evidence type="ECO:0000256" key="14">
    <source>
        <dbReference type="ARBA" id="ARBA00022859"/>
    </source>
</evidence>
<evidence type="ECO:0000256" key="17">
    <source>
        <dbReference type="ARBA" id="ARBA00023242"/>
    </source>
</evidence>
<dbReference type="GO" id="GO:0003677">
    <property type="term" value="F:DNA binding"/>
    <property type="evidence" value="ECO:0007669"/>
    <property type="project" value="InterPro"/>
</dbReference>
<dbReference type="PANTHER" id="PTHR20856">
    <property type="entry name" value="DNA-DIRECTED RNA POLYMERASE I SUBUNIT 2"/>
    <property type="match status" value="1"/>
</dbReference>
<evidence type="ECO:0000256" key="6">
    <source>
        <dbReference type="ARBA" id="ARBA00022490"/>
    </source>
</evidence>
<dbReference type="GO" id="GO:0045087">
    <property type="term" value="P:innate immune response"/>
    <property type="evidence" value="ECO:0007669"/>
    <property type="project" value="UniProtKB-KW"/>
</dbReference>
<feature type="domain" description="DNA-directed RNA polymerase subunit 2 hybrid-binding" evidence="22">
    <location>
        <begin position="591"/>
        <end position="964"/>
    </location>
</feature>
<dbReference type="InterPro" id="IPR007642">
    <property type="entry name" value="RNA_pol_Rpb2_2"/>
</dbReference>
<dbReference type="InterPro" id="IPR007645">
    <property type="entry name" value="RNA_pol_Rpb2_3"/>
</dbReference>
<dbReference type="FunFam" id="3.90.1100.10:FF:000004">
    <property type="entry name" value="DNA-directed RNA polymerase subunit beta"/>
    <property type="match status" value="1"/>
</dbReference>
<evidence type="ECO:0000256" key="7">
    <source>
        <dbReference type="ARBA" id="ARBA00022588"/>
    </source>
</evidence>
<gene>
    <name evidence="29" type="primary">polr3b</name>
</gene>
<dbReference type="AlphaFoldDB" id="A0A671L5Y0"/>
<evidence type="ECO:0000256" key="21">
    <source>
        <dbReference type="RuleBase" id="RU363031"/>
    </source>
</evidence>
<evidence type="ECO:0000256" key="16">
    <source>
        <dbReference type="ARBA" id="ARBA00023163"/>
    </source>
</evidence>
<evidence type="ECO:0000259" key="23">
    <source>
        <dbReference type="Pfam" id="PF04560"/>
    </source>
</evidence>
<dbReference type="FunFam" id="2.40.270.10:FF:000006">
    <property type="entry name" value="DNA-directed RNA polymerase subunit beta"/>
    <property type="match status" value="1"/>
</dbReference>
<evidence type="ECO:0000256" key="15">
    <source>
        <dbReference type="ARBA" id="ARBA00023118"/>
    </source>
</evidence>
<dbReference type="GO" id="GO:0006383">
    <property type="term" value="P:transcription by RNA polymerase III"/>
    <property type="evidence" value="ECO:0007669"/>
    <property type="project" value="UniProtKB-ARBA"/>
</dbReference>
<keyword evidence="9 21" id="KW-0548">Nucleotidyltransferase</keyword>
<dbReference type="Pfam" id="PF04567">
    <property type="entry name" value="RNA_pol_Rpb2_5"/>
    <property type="match status" value="1"/>
</dbReference>
<reference evidence="29" key="2">
    <citation type="submission" date="2025-09" db="UniProtKB">
        <authorList>
            <consortium name="Ensembl"/>
        </authorList>
    </citation>
    <scope>IDENTIFICATION</scope>
</reference>
<dbReference type="InterPro" id="IPR007644">
    <property type="entry name" value="RNA_pol_bsu_protrusion"/>
</dbReference>
<evidence type="ECO:0000259" key="26">
    <source>
        <dbReference type="Pfam" id="PF04565"/>
    </source>
</evidence>
<dbReference type="Proteomes" id="UP000472260">
    <property type="component" value="Unassembled WGS sequence"/>
</dbReference>
<dbReference type="GO" id="GO:0032549">
    <property type="term" value="F:ribonucleoside binding"/>
    <property type="evidence" value="ECO:0007669"/>
    <property type="project" value="InterPro"/>
</dbReference>
<dbReference type="Pfam" id="PF04561">
    <property type="entry name" value="RNA_pol_Rpb2_2"/>
    <property type="match status" value="1"/>
</dbReference>
<dbReference type="GO" id="GO:0005829">
    <property type="term" value="C:cytosol"/>
    <property type="evidence" value="ECO:0007669"/>
    <property type="project" value="UniProtKB-SubCell"/>
</dbReference>
<keyword evidence="11" id="KW-0863">Zinc-finger</keyword>
<evidence type="ECO:0000256" key="20">
    <source>
        <dbReference type="RuleBase" id="RU000434"/>
    </source>
</evidence>
<dbReference type="PROSITE" id="PS01166">
    <property type="entry name" value="RNA_POL_BETA"/>
    <property type="match status" value="1"/>
</dbReference>
<comment type="cofactor">
    <cofactor evidence="1">
        <name>Mg(2+)</name>
        <dbReference type="ChEBI" id="CHEBI:18420"/>
    </cofactor>
</comment>
<dbReference type="FunFam" id="2.40.50.150:FF:000003">
    <property type="entry name" value="DNA-directed RNA polymerase subunit beta"/>
    <property type="match status" value="1"/>
</dbReference>
<dbReference type="GO" id="GO:0051607">
    <property type="term" value="P:defense response to virus"/>
    <property type="evidence" value="ECO:0007669"/>
    <property type="project" value="UniProtKB-KW"/>
</dbReference>